<comment type="function">
    <text evidence="9">Plays an important role in the control of DNA replication and the maintenance of replication fork stability.</text>
</comment>
<feature type="region of interest" description="Disordered" evidence="10">
    <location>
        <begin position="148"/>
        <end position="253"/>
    </location>
</feature>
<evidence type="ECO:0000256" key="10">
    <source>
        <dbReference type="SAM" id="MobiDB-lite"/>
    </source>
</evidence>
<dbReference type="GO" id="GO:0006974">
    <property type="term" value="P:DNA damage response"/>
    <property type="evidence" value="ECO:0007669"/>
    <property type="project" value="UniProtKB-KW"/>
</dbReference>
<comment type="caution">
    <text evidence="12">The sequence shown here is derived from an EMBL/GenBank/DDBJ whole genome shotgun (WGS) entry which is preliminary data.</text>
</comment>
<dbReference type="GO" id="GO:0031297">
    <property type="term" value="P:replication fork processing"/>
    <property type="evidence" value="ECO:0007669"/>
    <property type="project" value="UniProtKB-UniRule"/>
</dbReference>
<sequence length="270" mass="29891">MSDGHDRPGNTPPGDDLGDLFDYDIPLDDILPDAPTKKADNSQNPSSAADGSGLGLDEEVKITKTRQPVAKLDENRLLSQQGIPKLRKVAKSKLKFKGKGHEFSDAARLLNFYQLWLDDLFPRAKFADGLAIIEKLGHSRRLQTMRKQWIDDERPMPSVDNPRSAPQDDQGAQPARDDLTTDLNNDNNNNPTDLVGSERPDGAHVSPNGMSHVGDRSMPRQDHEGEDDADQGLFLPGNRSPEHAIDQDIPEHDELDELLREQEEAALSIA</sequence>
<feature type="region of interest" description="Disordered" evidence="10">
    <location>
        <begin position="1"/>
        <end position="57"/>
    </location>
</feature>
<feature type="compositionally biased region" description="Low complexity" evidence="10">
    <location>
        <begin position="181"/>
        <end position="194"/>
    </location>
</feature>
<feature type="compositionally biased region" description="Acidic residues" evidence="10">
    <location>
        <begin position="16"/>
        <end position="31"/>
    </location>
</feature>
<dbReference type="GO" id="GO:0031298">
    <property type="term" value="C:replication fork protection complex"/>
    <property type="evidence" value="ECO:0007669"/>
    <property type="project" value="TreeGrafter"/>
</dbReference>
<protein>
    <recommendedName>
        <fullName evidence="9">Chromosome segregation in meiosis protein</fullName>
    </recommendedName>
</protein>
<dbReference type="GO" id="GO:0043111">
    <property type="term" value="P:replication fork arrest"/>
    <property type="evidence" value="ECO:0007669"/>
    <property type="project" value="TreeGrafter"/>
</dbReference>
<dbReference type="Proteomes" id="UP000266188">
    <property type="component" value="Unassembled WGS sequence"/>
</dbReference>
<evidence type="ECO:0000256" key="6">
    <source>
        <dbReference type="ARBA" id="ARBA00023242"/>
    </source>
</evidence>
<evidence type="ECO:0000313" key="12">
    <source>
        <dbReference type="EMBL" id="RJE23643.1"/>
    </source>
</evidence>
<keyword evidence="4 9" id="KW-0227">DNA damage</keyword>
<accession>A0A3A2ZN06</accession>
<proteinExistence type="inferred from homology"/>
<dbReference type="AlphaFoldDB" id="A0A3A2ZN06"/>
<dbReference type="STRING" id="2070753.A0A3A2ZN06"/>
<reference evidence="13" key="1">
    <citation type="submission" date="2017-02" db="EMBL/GenBank/DDBJ databases">
        <authorList>
            <person name="Tafer H."/>
            <person name="Lopandic K."/>
        </authorList>
    </citation>
    <scope>NUCLEOTIDE SEQUENCE [LARGE SCALE GENOMIC DNA]</scope>
    <source>
        <strain evidence="13">CBS 366.77</strain>
    </source>
</reference>
<evidence type="ECO:0000256" key="1">
    <source>
        <dbReference type="ARBA" id="ARBA00004123"/>
    </source>
</evidence>
<evidence type="ECO:0000313" key="13">
    <source>
        <dbReference type="Proteomes" id="UP000266188"/>
    </source>
</evidence>
<dbReference type="Pfam" id="PF07962">
    <property type="entry name" value="Swi3"/>
    <property type="match status" value="1"/>
</dbReference>
<evidence type="ECO:0000256" key="8">
    <source>
        <dbReference type="ARBA" id="ARBA00025496"/>
    </source>
</evidence>
<dbReference type="EMBL" id="MVGC01000111">
    <property type="protein sequence ID" value="RJE23643.1"/>
    <property type="molecule type" value="Genomic_DNA"/>
</dbReference>
<comment type="subunit">
    <text evidence="3">Component of the fork protection complex (FPC) consisting of TOF1 and CSM3.</text>
</comment>
<comment type="function">
    <text evidence="8">Forms a fork protection complex (FPC) with TOF1 and which is required for chromosome segregation during meiosis and DNA damage repair. FPC coordinates leading and lagging strand synthesis and moves with the replication fork. FPC stabilizes replication forks in a configuration that is recognized by replication checkpoint sensors.</text>
</comment>
<feature type="domain" description="Chromosome segregation in meiosis protein 3" evidence="11">
    <location>
        <begin position="71"/>
        <end position="153"/>
    </location>
</feature>
<feature type="compositionally biased region" description="Basic and acidic residues" evidence="10">
    <location>
        <begin position="213"/>
        <end position="223"/>
    </location>
</feature>
<feature type="compositionally biased region" description="Basic and acidic residues" evidence="10">
    <location>
        <begin position="240"/>
        <end position="253"/>
    </location>
</feature>
<keyword evidence="7 9" id="KW-0131">Cell cycle</keyword>
<evidence type="ECO:0000256" key="2">
    <source>
        <dbReference type="ARBA" id="ARBA00006075"/>
    </source>
</evidence>
<name>A0A3A2ZN06_9EURO</name>
<dbReference type="GO" id="GO:0000076">
    <property type="term" value="P:DNA replication checkpoint signaling"/>
    <property type="evidence" value="ECO:0007669"/>
    <property type="project" value="UniProtKB-UniRule"/>
</dbReference>
<keyword evidence="13" id="KW-1185">Reference proteome</keyword>
<dbReference type="InterPro" id="IPR040038">
    <property type="entry name" value="TIPIN/Csm3/Swi3"/>
</dbReference>
<evidence type="ECO:0000256" key="5">
    <source>
        <dbReference type="ARBA" id="ARBA00022880"/>
    </source>
</evidence>
<organism evidence="12 13">
    <name type="scientific">Aspergillus sclerotialis</name>
    <dbReference type="NCBI Taxonomy" id="2070753"/>
    <lineage>
        <taxon>Eukaryota</taxon>
        <taxon>Fungi</taxon>
        <taxon>Dikarya</taxon>
        <taxon>Ascomycota</taxon>
        <taxon>Pezizomycotina</taxon>
        <taxon>Eurotiomycetes</taxon>
        <taxon>Eurotiomycetidae</taxon>
        <taxon>Eurotiales</taxon>
        <taxon>Aspergillaceae</taxon>
        <taxon>Aspergillus</taxon>
        <taxon>Aspergillus subgen. Polypaecilum</taxon>
    </lineage>
</organism>
<dbReference type="PANTHER" id="PTHR13220">
    <property type="entry name" value="TIMELESS INTERACTING-RELATED"/>
    <property type="match status" value="1"/>
</dbReference>
<dbReference type="GO" id="GO:0003677">
    <property type="term" value="F:DNA binding"/>
    <property type="evidence" value="ECO:0007669"/>
    <property type="project" value="TreeGrafter"/>
</dbReference>
<evidence type="ECO:0000256" key="3">
    <source>
        <dbReference type="ARBA" id="ARBA00011217"/>
    </source>
</evidence>
<evidence type="ECO:0000256" key="7">
    <source>
        <dbReference type="ARBA" id="ARBA00023306"/>
    </source>
</evidence>
<dbReference type="OrthoDB" id="437078at2759"/>
<evidence type="ECO:0000259" key="11">
    <source>
        <dbReference type="Pfam" id="PF07962"/>
    </source>
</evidence>
<comment type="similarity">
    <text evidence="2 9">Belongs to the CSM3 family.</text>
</comment>
<comment type="subcellular location">
    <subcellularLocation>
        <location evidence="1 9">Nucleus</location>
    </subcellularLocation>
</comment>
<keyword evidence="6 9" id="KW-0539">Nucleus</keyword>
<gene>
    <name evidence="12" type="ORF">PHISCL_04019</name>
</gene>
<keyword evidence="5" id="KW-0236">DNA replication inhibitor</keyword>
<dbReference type="PANTHER" id="PTHR13220:SF11">
    <property type="entry name" value="TIMELESS-INTERACTING PROTEIN"/>
    <property type="match status" value="1"/>
</dbReference>
<evidence type="ECO:0000256" key="4">
    <source>
        <dbReference type="ARBA" id="ARBA00022763"/>
    </source>
</evidence>
<dbReference type="InterPro" id="IPR012923">
    <property type="entry name" value="Csm3"/>
</dbReference>
<evidence type="ECO:0000256" key="9">
    <source>
        <dbReference type="RuleBase" id="RU366049"/>
    </source>
</evidence>